<name>A0AAD5S6Z4_9FUNG</name>
<keyword evidence="3" id="KW-1185">Reference proteome</keyword>
<evidence type="ECO:0000256" key="1">
    <source>
        <dbReference type="SAM" id="MobiDB-lite"/>
    </source>
</evidence>
<comment type="caution">
    <text evidence="2">The sequence shown here is derived from an EMBL/GenBank/DDBJ whole genome shotgun (WGS) entry which is preliminary data.</text>
</comment>
<reference evidence="2" key="1">
    <citation type="submission" date="2020-05" db="EMBL/GenBank/DDBJ databases">
        <title>Phylogenomic resolution of chytrid fungi.</title>
        <authorList>
            <person name="Stajich J.E."/>
            <person name="Amses K."/>
            <person name="Simmons R."/>
            <person name="Seto K."/>
            <person name="Myers J."/>
            <person name="Bonds A."/>
            <person name="Quandt C.A."/>
            <person name="Barry K."/>
            <person name="Liu P."/>
            <person name="Grigoriev I."/>
            <person name="Longcore J.E."/>
            <person name="James T.Y."/>
        </authorList>
    </citation>
    <scope>NUCLEOTIDE SEQUENCE</scope>
    <source>
        <strain evidence="2">JEL0318</strain>
    </source>
</reference>
<feature type="non-terminal residue" evidence="2">
    <location>
        <position position="187"/>
    </location>
</feature>
<dbReference type="AlphaFoldDB" id="A0AAD5S6Z4"/>
<evidence type="ECO:0000313" key="3">
    <source>
        <dbReference type="Proteomes" id="UP001212841"/>
    </source>
</evidence>
<feature type="region of interest" description="Disordered" evidence="1">
    <location>
        <begin position="143"/>
        <end position="167"/>
    </location>
</feature>
<dbReference type="Proteomes" id="UP001212841">
    <property type="component" value="Unassembled WGS sequence"/>
</dbReference>
<organism evidence="2 3">
    <name type="scientific">Rhizophlyctis rosea</name>
    <dbReference type="NCBI Taxonomy" id="64517"/>
    <lineage>
        <taxon>Eukaryota</taxon>
        <taxon>Fungi</taxon>
        <taxon>Fungi incertae sedis</taxon>
        <taxon>Chytridiomycota</taxon>
        <taxon>Chytridiomycota incertae sedis</taxon>
        <taxon>Chytridiomycetes</taxon>
        <taxon>Rhizophlyctidales</taxon>
        <taxon>Rhizophlyctidaceae</taxon>
        <taxon>Rhizophlyctis</taxon>
    </lineage>
</organism>
<dbReference type="EMBL" id="JADGJD010001248">
    <property type="protein sequence ID" value="KAJ3045159.1"/>
    <property type="molecule type" value="Genomic_DNA"/>
</dbReference>
<gene>
    <name evidence="2" type="ORF">HK097_001275</name>
</gene>
<protein>
    <submittedName>
        <fullName evidence="2">Uncharacterized protein</fullName>
    </submittedName>
</protein>
<sequence length="187" mass="19169">MTDSFIPSSPSPLITDKDWIPFPDGQLKFSYAASSYSHPNDASYLAVQVGAELSLLGTSLNQEKVLALHPASGQQGWLPLWAVDIFAEDASLSLSLDSLGDLTSGAFASNGLGGVGIDPLLLDASQTPDSVLLSAPPGDGVLGPGGLWSPMTETSSPGMGMPSPAMSLASSDYTVTSNEFGTPSPVP</sequence>
<proteinExistence type="predicted"/>
<evidence type="ECO:0000313" key="2">
    <source>
        <dbReference type="EMBL" id="KAJ3045159.1"/>
    </source>
</evidence>
<accession>A0AAD5S6Z4</accession>